<dbReference type="InterPro" id="IPR036259">
    <property type="entry name" value="MFS_trans_sf"/>
</dbReference>
<evidence type="ECO:0000313" key="9">
    <source>
        <dbReference type="Proteomes" id="UP000318733"/>
    </source>
</evidence>
<feature type="transmembrane region" description="Helical" evidence="6">
    <location>
        <begin position="184"/>
        <end position="204"/>
    </location>
</feature>
<dbReference type="Proteomes" id="UP000318733">
    <property type="component" value="Unassembled WGS sequence"/>
</dbReference>
<sequence>MGNTICCLPLPLLTHTALKNAKTGFWFVVFTTSLAFVVSQLDVSIVNVALPQIGRAFTAGISTLQWIVDAYTIAFAVLMLSAGGMSDLLGSKRLFQLGLLIFGIASVGCGIAWSPEVLIGFRALQGVGSAIMIPSSLSILNNTFAHEPKLRARAVAYWTAGGGISIAAGPVLGGLLIHISSWRWIFLVNIPICLAGLLCSIYLMDSKKNEKRGFDIPGQFIWMLALTAFIAAIIEWHNLGAQSPFIYGGIIFSAVMLGLFLWRESVAESPILPLDLFKSTNFNVFIGLGMAFNGAYYGTVFVLSLYLQEVLHYSVIEAGMAFLPLTGGFLIANITSSFIMDKYGIRVPILLGLLVFSIGFASLLLAKQGTPYWQLLLPFFAMPLGMGVAVPAMTTGTLATVKTNRSGIASAVLNTTRQAAGAVGVAVFGTMASGGPDHIIKAITEIAIIAAIFMLFYAGVVFKYLRDL</sequence>
<keyword evidence="2" id="KW-0813">Transport</keyword>
<comment type="subcellular location">
    <subcellularLocation>
        <location evidence="1">Membrane</location>
        <topology evidence="1">Multi-pass membrane protein</topology>
    </subcellularLocation>
</comment>
<comment type="caution">
    <text evidence="8">The sequence shown here is derived from an EMBL/GenBank/DDBJ whole genome shotgun (WGS) entry which is preliminary data.</text>
</comment>
<feature type="transmembrane region" description="Helical" evidence="6">
    <location>
        <begin position="216"/>
        <end position="239"/>
    </location>
</feature>
<feature type="transmembrane region" description="Helical" evidence="6">
    <location>
        <begin position="119"/>
        <end position="143"/>
    </location>
</feature>
<evidence type="ECO:0000256" key="5">
    <source>
        <dbReference type="ARBA" id="ARBA00023136"/>
    </source>
</evidence>
<keyword evidence="5 6" id="KW-0472">Membrane</keyword>
<accession>A0A556MTI0</accession>
<dbReference type="EMBL" id="VLPK01000001">
    <property type="protein sequence ID" value="TSJ43118.1"/>
    <property type="molecule type" value="Genomic_DNA"/>
</dbReference>
<evidence type="ECO:0000256" key="6">
    <source>
        <dbReference type="SAM" id="Phobius"/>
    </source>
</evidence>
<dbReference type="Gene3D" id="1.20.1250.20">
    <property type="entry name" value="MFS general substrate transporter like domains"/>
    <property type="match status" value="1"/>
</dbReference>
<proteinExistence type="predicted"/>
<keyword evidence="9" id="KW-1185">Reference proteome</keyword>
<feature type="transmembrane region" description="Helical" evidence="6">
    <location>
        <begin position="56"/>
        <end position="82"/>
    </location>
</feature>
<dbReference type="Gene3D" id="1.20.1720.10">
    <property type="entry name" value="Multidrug resistance protein D"/>
    <property type="match status" value="1"/>
</dbReference>
<dbReference type="GO" id="GO:0022857">
    <property type="term" value="F:transmembrane transporter activity"/>
    <property type="evidence" value="ECO:0007669"/>
    <property type="project" value="InterPro"/>
</dbReference>
<dbReference type="Pfam" id="PF07690">
    <property type="entry name" value="MFS_1"/>
    <property type="match status" value="1"/>
</dbReference>
<gene>
    <name evidence="8" type="ORF">FO440_02710</name>
</gene>
<feature type="transmembrane region" description="Helical" evidence="6">
    <location>
        <begin position="25"/>
        <end position="50"/>
    </location>
</feature>
<dbReference type="OrthoDB" id="9793283at2"/>
<evidence type="ECO:0000256" key="1">
    <source>
        <dbReference type="ARBA" id="ARBA00004141"/>
    </source>
</evidence>
<dbReference type="CDD" id="cd17321">
    <property type="entry name" value="MFS_MMR_MDR_like"/>
    <property type="match status" value="1"/>
</dbReference>
<feature type="transmembrane region" description="Helical" evidence="6">
    <location>
        <begin position="94"/>
        <end position="113"/>
    </location>
</feature>
<dbReference type="SUPFAM" id="SSF103473">
    <property type="entry name" value="MFS general substrate transporter"/>
    <property type="match status" value="1"/>
</dbReference>
<evidence type="ECO:0000313" key="8">
    <source>
        <dbReference type="EMBL" id="TSJ43118.1"/>
    </source>
</evidence>
<dbReference type="AlphaFoldDB" id="A0A556MTI0"/>
<feature type="transmembrane region" description="Helical" evidence="6">
    <location>
        <begin position="446"/>
        <end position="465"/>
    </location>
</feature>
<evidence type="ECO:0000256" key="2">
    <source>
        <dbReference type="ARBA" id="ARBA00022448"/>
    </source>
</evidence>
<feature type="transmembrane region" description="Helical" evidence="6">
    <location>
        <begin position="313"/>
        <end position="335"/>
    </location>
</feature>
<dbReference type="InterPro" id="IPR020846">
    <property type="entry name" value="MFS_dom"/>
</dbReference>
<evidence type="ECO:0000256" key="4">
    <source>
        <dbReference type="ARBA" id="ARBA00022989"/>
    </source>
</evidence>
<feature type="transmembrane region" description="Helical" evidence="6">
    <location>
        <begin position="347"/>
        <end position="366"/>
    </location>
</feature>
<feature type="transmembrane region" description="Helical" evidence="6">
    <location>
        <begin position="155"/>
        <end position="178"/>
    </location>
</feature>
<reference evidence="8 9" key="1">
    <citation type="submission" date="2019-07" db="EMBL/GenBank/DDBJ databases">
        <authorList>
            <person name="Huq M.A."/>
        </authorList>
    </citation>
    <scope>NUCLEOTIDE SEQUENCE [LARGE SCALE GENOMIC DNA]</scope>
    <source>
        <strain evidence="8 9">MAH-19</strain>
    </source>
</reference>
<feature type="transmembrane region" description="Helical" evidence="6">
    <location>
        <begin position="282"/>
        <end position="307"/>
    </location>
</feature>
<evidence type="ECO:0000259" key="7">
    <source>
        <dbReference type="PROSITE" id="PS50850"/>
    </source>
</evidence>
<dbReference type="PANTHER" id="PTHR42718">
    <property type="entry name" value="MAJOR FACILITATOR SUPERFAMILY MULTIDRUG TRANSPORTER MFSC"/>
    <property type="match status" value="1"/>
</dbReference>
<feature type="domain" description="Major facilitator superfamily (MFS) profile" evidence="7">
    <location>
        <begin position="28"/>
        <end position="462"/>
    </location>
</feature>
<dbReference type="PROSITE" id="PS50850">
    <property type="entry name" value="MFS"/>
    <property type="match status" value="1"/>
</dbReference>
<keyword evidence="3 6" id="KW-0812">Transmembrane</keyword>
<keyword evidence="4 6" id="KW-1133">Transmembrane helix</keyword>
<dbReference type="InterPro" id="IPR011701">
    <property type="entry name" value="MFS"/>
</dbReference>
<name>A0A556MTI0_9SPHI</name>
<feature type="transmembrane region" description="Helical" evidence="6">
    <location>
        <begin position="245"/>
        <end position="262"/>
    </location>
</feature>
<dbReference type="PANTHER" id="PTHR42718:SF9">
    <property type="entry name" value="MAJOR FACILITATOR SUPERFAMILY MULTIDRUG TRANSPORTER MFSC"/>
    <property type="match status" value="1"/>
</dbReference>
<feature type="transmembrane region" description="Helical" evidence="6">
    <location>
        <begin position="372"/>
        <end position="398"/>
    </location>
</feature>
<dbReference type="GO" id="GO:0016020">
    <property type="term" value="C:membrane"/>
    <property type="evidence" value="ECO:0007669"/>
    <property type="project" value="UniProtKB-SubCell"/>
</dbReference>
<evidence type="ECO:0000256" key="3">
    <source>
        <dbReference type="ARBA" id="ARBA00022692"/>
    </source>
</evidence>
<protein>
    <submittedName>
        <fullName evidence="8">MFS transporter</fullName>
    </submittedName>
</protein>
<organism evidence="8 9">
    <name type="scientific">Mucilaginibacter corticis</name>
    <dbReference type="NCBI Taxonomy" id="2597670"/>
    <lineage>
        <taxon>Bacteria</taxon>
        <taxon>Pseudomonadati</taxon>
        <taxon>Bacteroidota</taxon>
        <taxon>Sphingobacteriia</taxon>
        <taxon>Sphingobacteriales</taxon>
        <taxon>Sphingobacteriaceae</taxon>
        <taxon>Mucilaginibacter</taxon>
    </lineage>
</organism>